<dbReference type="Pfam" id="PF04102">
    <property type="entry name" value="SlyX"/>
    <property type="match status" value="1"/>
</dbReference>
<proteinExistence type="predicted"/>
<dbReference type="OrthoDB" id="5771733at2"/>
<dbReference type="Proteomes" id="UP000198749">
    <property type="component" value="Unassembled WGS sequence"/>
</dbReference>
<organism evidence="1 2">
    <name type="scientific">Amphritea atlantica</name>
    <dbReference type="NCBI Taxonomy" id="355243"/>
    <lineage>
        <taxon>Bacteria</taxon>
        <taxon>Pseudomonadati</taxon>
        <taxon>Pseudomonadota</taxon>
        <taxon>Gammaproteobacteria</taxon>
        <taxon>Oceanospirillales</taxon>
        <taxon>Oceanospirillaceae</taxon>
        <taxon>Amphritea</taxon>
    </lineage>
</organism>
<protein>
    <submittedName>
        <fullName evidence="1">SlyX protein</fullName>
    </submittedName>
</protein>
<dbReference type="PANTHER" id="PTHR36508:SF1">
    <property type="entry name" value="PROTEIN SLYX"/>
    <property type="match status" value="1"/>
</dbReference>
<name>A0A1H9JG82_9GAMM</name>
<dbReference type="InterPro" id="IPR007236">
    <property type="entry name" value="SlyX"/>
</dbReference>
<dbReference type="Gene3D" id="1.20.5.300">
    <property type="match status" value="1"/>
</dbReference>
<sequence length="69" mass="7812">MKQQPLLEDLESRIAFQEDALDKMSAEMAKQGAEIARLTQIIKILHQQVKQIAPDQISTAEDDVPPPHY</sequence>
<evidence type="ECO:0000313" key="2">
    <source>
        <dbReference type="Proteomes" id="UP000198749"/>
    </source>
</evidence>
<gene>
    <name evidence="1" type="ORF">SAMN03080615_02984</name>
</gene>
<keyword evidence="2" id="KW-1185">Reference proteome</keyword>
<evidence type="ECO:0000313" key="1">
    <source>
        <dbReference type="EMBL" id="SEQ85767.1"/>
    </source>
</evidence>
<dbReference type="STRING" id="355243.SAMN03080615_02984"/>
<dbReference type="AlphaFoldDB" id="A0A1H9JG82"/>
<dbReference type="RefSeq" id="WP_091359891.1">
    <property type="nucleotide sequence ID" value="NZ_AP025284.1"/>
</dbReference>
<dbReference type="PANTHER" id="PTHR36508">
    <property type="entry name" value="PROTEIN SLYX"/>
    <property type="match status" value="1"/>
</dbReference>
<reference evidence="2" key="1">
    <citation type="submission" date="2016-10" db="EMBL/GenBank/DDBJ databases">
        <authorList>
            <person name="Varghese N."/>
            <person name="Submissions S."/>
        </authorList>
    </citation>
    <scope>NUCLEOTIDE SEQUENCE [LARGE SCALE GENOMIC DNA]</scope>
    <source>
        <strain evidence="2">DSM 18887</strain>
    </source>
</reference>
<dbReference type="EMBL" id="FOGB01000009">
    <property type="protein sequence ID" value="SEQ85767.1"/>
    <property type="molecule type" value="Genomic_DNA"/>
</dbReference>
<accession>A0A1H9JG82</accession>